<feature type="transmembrane region" description="Helical" evidence="2">
    <location>
        <begin position="181"/>
        <end position="199"/>
    </location>
</feature>
<feature type="transmembrane region" description="Helical" evidence="2">
    <location>
        <begin position="95"/>
        <end position="117"/>
    </location>
</feature>
<protein>
    <submittedName>
        <fullName evidence="4">M56 family metallopeptidase</fullName>
    </submittedName>
</protein>
<dbReference type="RefSeq" id="WP_379738507.1">
    <property type="nucleotide sequence ID" value="NZ_JBHSGW010000002.1"/>
</dbReference>
<dbReference type="PANTHER" id="PTHR34978:SF3">
    <property type="entry name" value="SLR0241 PROTEIN"/>
    <property type="match status" value="1"/>
</dbReference>
<feature type="transmembrane region" description="Helical" evidence="2">
    <location>
        <begin position="37"/>
        <end position="54"/>
    </location>
</feature>
<organism evidence="4 5">
    <name type="scientific">Flavobacterium ponti</name>
    <dbReference type="NCBI Taxonomy" id="665133"/>
    <lineage>
        <taxon>Bacteria</taxon>
        <taxon>Pseudomonadati</taxon>
        <taxon>Bacteroidota</taxon>
        <taxon>Flavobacteriia</taxon>
        <taxon>Flavobacteriales</taxon>
        <taxon>Flavobacteriaceae</taxon>
        <taxon>Flavobacterium</taxon>
    </lineage>
</organism>
<feature type="transmembrane region" description="Helical" evidence="2">
    <location>
        <begin position="6"/>
        <end position="25"/>
    </location>
</feature>
<dbReference type="InterPro" id="IPR052173">
    <property type="entry name" value="Beta-lactam_resp_regulator"/>
</dbReference>
<evidence type="ECO:0000256" key="1">
    <source>
        <dbReference type="SAM" id="MobiDB-lite"/>
    </source>
</evidence>
<feature type="region of interest" description="Disordered" evidence="1">
    <location>
        <begin position="674"/>
        <end position="701"/>
    </location>
</feature>
<dbReference type="CDD" id="cd07341">
    <property type="entry name" value="M56_BlaR1_MecR1_like"/>
    <property type="match status" value="1"/>
</dbReference>
<dbReference type="EMBL" id="JBHSGW010000002">
    <property type="protein sequence ID" value="MFC4739215.1"/>
    <property type="molecule type" value="Genomic_DNA"/>
</dbReference>
<evidence type="ECO:0000256" key="2">
    <source>
        <dbReference type="SAM" id="Phobius"/>
    </source>
</evidence>
<feature type="domain" description="Peptidase M56" evidence="3">
    <location>
        <begin position="154"/>
        <end position="257"/>
    </location>
</feature>
<evidence type="ECO:0000259" key="3">
    <source>
        <dbReference type="Pfam" id="PF05569"/>
    </source>
</evidence>
<reference evidence="5" key="1">
    <citation type="journal article" date="2019" name="Int. J. Syst. Evol. Microbiol.">
        <title>The Global Catalogue of Microorganisms (GCM) 10K type strain sequencing project: providing services to taxonomists for standard genome sequencing and annotation.</title>
        <authorList>
            <consortium name="The Broad Institute Genomics Platform"/>
            <consortium name="The Broad Institute Genome Sequencing Center for Infectious Disease"/>
            <person name="Wu L."/>
            <person name="Ma J."/>
        </authorList>
    </citation>
    <scope>NUCLEOTIDE SEQUENCE [LARGE SCALE GENOMIC DNA]</scope>
    <source>
        <strain evidence="5">CCUG 50349</strain>
    </source>
</reference>
<keyword evidence="2" id="KW-1133">Transmembrane helix</keyword>
<dbReference type="InterPro" id="IPR008756">
    <property type="entry name" value="Peptidase_M56"/>
</dbReference>
<keyword evidence="2" id="KW-0472">Membrane</keyword>
<gene>
    <name evidence="4" type="ORF">ACFO3U_04345</name>
</gene>
<dbReference type="PANTHER" id="PTHR34978">
    <property type="entry name" value="POSSIBLE SENSOR-TRANSDUCER PROTEIN BLAR"/>
    <property type="match status" value="1"/>
</dbReference>
<dbReference type="Proteomes" id="UP001595885">
    <property type="component" value="Unassembled WGS sequence"/>
</dbReference>
<evidence type="ECO:0000313" key="4">
    <source>
        <dbReference type="EMBL" id="MFC4739215.1"/>
    </source>
</evidence>
<dbReference type="Pfam" id="PF05569">
    <property type="entry name" value="Peptidase_M56"/>
    <property type="match status" value="1"/>
</dbReference>
<proteinExistence type="predicted"/>
<comment type="caution">
    <text evidence="4">The sequence shown here is derived from an EMBL/GenBank/DDBJ whole genome shotgun (WGS) entry which is preliminary data.</text>
</comment>
<evidence type="ECO:0000313" key="5">
    <source>
        <dbReference type="Proteomes" id="UP001595885"/>
    </source>
</evidence>
<keyword evidence="5" id="KW-1185">Reference proteome</keyword>
<accession>A0ABV9P494</accession>
<keyword evidence="2" id="KW-0812">Transmembrane</keyword>
<sequence>MEALFIYFLKANGLLVTFFLAYYFLLRKETFFNKNRWFLIFGLLASVLLPLITFTKTVWVDPTPIVYEAVSNDFVPYIIENKAIEEPVDWNSILIYVYFGISIILVLRFLIEVLSFFRIVSFGKRTKTKEAILIDNSANENPFSFFKHIVFNSQMFSEEELQHIIIHENIHVKEKHSIDVLISKLFCAFFWINPIMWLYQKEMLQNLEYIADDKASTIAQDKINYQKTLLKVVTNQHQLSITNQFYQSLIKKRIVMLNTNQSNQKKSWKYALILPVLSAFILLFQVETVAQVKEEKVEKSTEIKADTVVWVKDFKDEFNSKMDNNAVYTSEVVQFIINKNTTDSEIERETKKLKKDYNIQLSITKIKRNEKNEIIALNAKFEDENKTSGHISIKSDEPIKPIRFFKELGENGNIGFDRNDKSTFFANMNSQNKNSKEVQIEWKDASNLSKNSKSNRLYIINGEEVEENDIPSGTTLEIDGAIIELSNEDGIKKYGQKGKNGVLVFEGKSNFKNDDETVIYINDKKVSKKEMNKLNPKEIASVNVNKSDLKNQIRIYTKNSKGIDDDTKIYINGKEVSKDELDELDKNEIQSINVNKTNRIIKIEKKRIDAEIEKAKAEIEKAKLDIEKTKPEIERAKIEIEKAKTEIRNRKAISGGNWNDVEKELEEISKKEMELKAQRNSKLSKEQLEARRKKREELNEQRRKLIDERKKKIEIRKKQFEEKRNE</sequence>
<name>A0ABV9P494_9FLAO</name>